<comment type="caution">
    <text evidence="1">The sequence shown here is derived from an EMBL/GenBank/DDBJ whole genome shotgun (WGS) entry which is preliminary data.</text>
</comment>
<accession>A0ABT0DTC4</accession>
<sequence length="473" mass="53246">MSGPIPPTMHYPDHFARFLPAISNMYADELESTTRRRVPVSLTDLDFLNPASGLFHIDAALFSAGQAAKTNAIARQTNFVTKRGSGCTMVGDSGGYQIQTGKITWEGDKTRKRLLEWMEAHCDWSMVLDVPTGSIGTRSIAQHRERIERQGKYFDQLTIGGVDYTLNDLHRENGLGPDFNACLYQTLYNNDWFVQHRRAGATKLINVLQGRDERESKEWYNRVKHYPFEGWSFAGAGRLQYDIVLRRLIDMRDDDLLDRDWCHFLGVGGLEHGCILTSIQQAVRTVNPRFRVSFDVSSPFLTAGYGSILVSCTLSPARWSTQHVRISDPAHVGSTLLLNEALEKAWKAKLFEGDVQGGILDGGLFEGMGWPEPRKFIGSQIGQRVKLGDIMLPPTDKPDRASWDTTSYLVVMNHNVEIFLRTMLTGLDAYEVGDRMHVPARLLELKGLIPEIFASDRPDELIRTNRTLLNGLA</sequence>
<name>A0ABT0DTC4_9SPHN</name>
<dbReference type="InterPro" id="IPR036511">
    <property type="entry name" value="TGT-like_sf"/>
</dbReference>
<dbReference type="Gene3D" id="3.20.20.105">
    <property type="entry name" value="Queuine tRNA-ribosyltransferase-like"/>
    <property type="match status" value="1"/>
</dbReference>
<dbReference type="RefSeq" id="WP_247229918.1">
    <property type="nucleotide sequence ID" value="NZ_JALKHS010000004.1"/>
</dbReference>
<gene>
    <name evidence="1" type="ORF">MU848_02105</name>
</gene>
<evidence type="ECO:0000313" key="2">
    <source>
        <dbReference type="Proteomes" id="UP001203512"/>
    </source>
</evidence>
<evidence type="ECO:0000313" key="1">
    <source>
        <dbReference type="EMBL" id="MCK0530371.1"/>
    </source>
</evidence>
<dbReference type="Proteomes" id="UP001203512">
    <property type="component" value="Unassembled WGS sequence"/>
</dbReference>
<proteinExistence type="predicted"/>
<dbReference type="EMBL" id="JALKHS010000004">
    <property type="protein sequence ID" value="MCK0530371.1"/>
    <property type="molecule type" value="Genomic_DNA"/>
</dbReference>
<protein>
    <submittedName>
        <fullName evidence="1">Uncharacterized protein</fullName>
    </submittedName>
</protein>
<keyword evidence="2" id="KW-1185">Reference proteome</keyword>
<reference evidence="1 2" key="1">
    <citation type="submission" date="2022-04" db="EMBL/GenBank/DDBJ databases">
        <authorList>
            <person name="Huq M.A."/>
        </authorList>
    </citation>
    <scope>NUCLEOTIDE SEQUENCE [LARGE SCALE GENOMIC DNA]</scope>
    <source>
        <strain evidence="1 2">MAH-33</strain>
    </source>
</reference>
<organism evidence="1 2">
    <name type="scientific">Sphingobium agri</name>
    <dbReference type="NCBI Taxonomy" id="2933566"/>
    <lineage>
        <taxon>Bacteria</taxon>
        <taxon>Pseudomonadati</taxon>
        <taxon>Pseudomonadota</taxon>
        <taxon>Alphaproteobacteria</taxon>
        <taxon>Sphingomonadales</taxon>
        <taxon>Sphingomonadaceae</taxon>
        <taxon>Sphingobium</taxon>
    </lineage>
</organism>